<dbReference type="AlphaFoldDB" id="A0A564ZHB8"/>
<sequence length="81" mass="8931">MKLPRDIGGKELAKVLGKYGYRITHQTGSHVRLTSSFKGTEHHVTVPSHRALRAGTLSGILNDIATYLEVEKQSLVEDLFG</sequence>
<evidence type="ECO:0000313" key="9">
    <source>
        <dbReference type="Proteomes" id="UP000334340"/>
    </source>
</evidence>
<keyword evidence="7" id="KW-0346">Stress response</keyword>
<organism evidence="8 9">
    <name type="scientific">Candidatus Methylomirabilis lanthanidiphila</name>
    <dbReference type="NCBI Taxonomy" id="2211376"/>
    <lineage>
        <taxon>Bacteria</taxon>
        <taxon>Candidatus Methylomirabilota</taxon>
        <taxon>Candidatus Methylomirabilia</taxon>
        <taxon>Candidatus Methylomirabilales</taxon>
        <taxon>Candidatus Methylomirabilaceae</taxon>
        <taxon>Candidatus Methylomirabilis</taxon>
    </lineage>
</organism>
<evidence type="ECO:0000256" key="5">
    <source>
        <dbReference type="ARBA" id="ARBA00022801"/>
    </source>
</evidence>
<dbReference type="EMBL" id="CABIKM010000011">
    <property type="protein sequence ID" value="VUZ84307.1"/>
    <property type="molecule type" value="Genomic_DNA"/>
</dbReference>
<evidence type="ECO:0000256" key="2">
    <source>
        <dbReference type="ARBA" id="ARBA00022649"/>
    </source>
</evidence>
<evidence type="ECO:0000256" key="4">
    <source>
        <dbReference type="ARBA" id="ARBA00022759"/>
    </source>
</evidence>
<keyword evidence="2" id="KW-1277">Toxin-antitoxin system</keyword>
<comment type="similarity">
    <text evidence="1">Belongs to the HicA mRNA interferase family.</text>
</comment>
<dbReference type="Pfam" id="PF07927">
    <property type="entry name" value="HicA_toxin"/>
    <property type="match status" value="1"/>
</dbReference>
<reference evidence="8 9" key="1">
    <citation type="submission" date="2019-07" db="EMBL/GenBank/DDBJ databases">
        <authorList>
            <person name="Cremers G."/>
        </authorList>
    </citation>
    <scope>NUCLEOTIDE SEQUENCE [LARGE SCALE GENOMIC DNA]</scope>
</reference>
<keyword evidence="5" id="KW-0378">Hydrolase</keyword>
<evidence type="ECO:0000256" key="1">
    <source>
        <dbReference type="ARBA" id="ARBA00006620"/>
    </source>
</evidence>
<proteinExistence type="inferred from homology"/>
<dbReference type="GO" id="GO:0003729">
    <property type="term" value="F:mRNA binding"/>
    <property type="evidence" value="ECO:0007669"/>
    <property type="project" value="InterPro"/>
</dbReference>
<keyword evidence="3" id="KW-0540">Nuclease</keyword>
<dbReference type="GO" id="GO:0016787">
    <property type="term" value="F:hydrolase activity"/>
    <property type="evidence" value="ECO:0007669"/>
    <property type="project" value="UniProtKB-KW"/>
</dbReference>
<dbReference type="InterPro" id="IPR038570">
    <property type="entry name" value="HicA_sf"/>
</dbReference>
<protein>
    <submittedName>
        <fullName evidence="8">YcfA-like protein</fullName>
    </submittedName>
</protein>
<dbReference type="GO" id="GO:0004519">
    <property type="term" value="F:endonuclease activity"/>
    <property type="evidence" value="ECO:0007669"/>
    <property type="project" value="UniProtKB-KW"/>
</dbReference>
<evidence type="ECO:0000256" key="3">
    <source>
        <dbReference type="ARBA" id="ARBA00022722"/>
    </source>
</evidence>
<evidence type="ECO:0000256" key="7">
    <source>
        <dbReference type="ARBA" id="ARBA00023016"/>
    </source>
</evidence>
<evidence type="ECO:0000313" key="8">
    <source>
        <dbReference type="EMBL" id="VUZ84307.1"/>
    </source>
</evidence>
<dbReference type="Proteomes" id="UP000334340">
    <property type="component" value="Unassembled WGS sequence"/>
</dbReference>
<keyword evidence="6" id="KW-0694">RNA-binding</keyword>
<keyword evidence="4" id="KW-0255">Endonuclease</keyword>
<keyword evidence="9" id="KW-1185">Reference proteome</keyword>
<evidence type="ECO:0000256" key="6">
    <source>
        <dbReference type="ARBA" id="ARBA00022884"/>
    </source>
</evidence>
<dbReference type="Gene3D" id="3.30.920.30">
    <property type="entry name" value="Hypothetical protein"/>
    <property type="match status" value="1"/>
</dbReference>
<dbReference type="SUPFAM" id="SSF54786">
    <property type="entry name" value="YcfA/nrd intein domain"/>
    <property type="match status" value="1"/>
</dbReference>
<gene>
    <name evidence="8" type="ORF">MELA_00678</name>
</gene>
<dbReference type="InterPro" id="IPR012933">
    <property type="entry name" value="HicA_mRNA_interferase"/>
</dbReference>
<accession>A0A564ZHB8</accession>
<name>A0A564ZHB8_9BACT</name>